<dbReference type="Pfam" id="PF00356">
    <property type="entry name" value="LacI"/>
    <property type="match status" value="1"/>
</dbReference>
<evidence type="ECO:0000256" key="2">
    <source>
        <dbReference type="ARBA" id="ARBA00023125"/>
    </source>
</evidence>
<dbReference type="GO" id="GO:0003677">
    <property type="term" value="F:DNA binding"/>
    <property type="evidence" value="ECO:0007669"/>
    <property type="project" value="UniProtKB-KW"/>
</dbReference>
<dbReference type="CDD" id="cd06267">
    <property type="entry name" value="PBP1_LacI_sugar_binding-like"/>
    <property type="match status" value="1"/>
</dbReference>
<dbReference type="InterPro" id="IPR028082">
    <property type="entry name" value="Peripla_BP_I"/>
</dbReference>
<dbReference type="Gene3D" id="1.10.260.40">
    <property type="entry name" value="lambda repressor-like DNA-binding domains"/>
    <property type="match status" value="1"/>
</dbReference>
<dbReference type="Gene3D" id="3.40.50.2300">
    <property type="match status" value="2"/>
</dbReference>
<dbReference type="InterPro" id="IPR010982">
    <property type="entry name" value="Lambda_DNA-bd_dom_sf"/>
</dbReference>
<gene>
    <name evidence="6" type="ORF">JOF59_005715</name>
</gene>
<accession>A0ABS4VHB8</accession>
<dbReference type="Proteomes" id="UP001519311">
    <property type="component" value="Unassembled WGS sequence"/>
</dbReference>
<evidence type="ECO:0000313" key="6">
    <source>
        <dbReference type="EMBL" id="MBP2363315.1"/>
    </source>
</evidence>
<name>A0ABS4VHB8_9ACTN</name>
<dbReference type="PROSITE" id="PS50932">
    <property type="entry name" value="HTH_LACI_2"/>
    <property type="match status" value="1"/>
</dbReference>
<sequence length="383" mass="39545">MKARIEGHPEDVAGASQGPGAPAARPDGVPSARQGARAGSEGAARPTIKAVAAAAGVSTAAVSQAVNGTGRISEATRRRVLDAAAELGWSPSASASALRRARTRTIALVVRRPTDVLGADPHFSELITGLEGELAPRGYGLLLHLVADMAQESALYERLAAEGRIDGAVLTDARADDPRPHLLRGLGLPAVLLGAPDPAAPVPGVGLGQQDAGVREAVAHLLELGHRRLAYIAGPAELVHTGLRRTAFEDALAGAGLRAVAVRHTDFTERAAVAVTEELLALPDRPTALVFSNDSMAVCGIGTAQRGGLRVPEDVSVVGYDNLPLGRWLHPRLTTVDQQVQRVGAAAARALLARCGEDVPPPVLDGRPRLVVRESTGCVPSAS</sequence>
<reference evidence="6 7" key="1">
    <citation type="submission" date="2021-03" db="EMBL/GenBank/DDBJ databases">
        <title>Sequencing the genomes of 1000 actinobacteria strains.</title>
        <authorList>
            <person name="Klenk H.-P."/>
        </authorList>
    </citation>
    <scope>NUCLEOTIDE SEQUENCE [LARGE SCALE GENOMIC DNA]</scope>
    <source>
        <strain evidence="6 7">DSM 40843</strain>
    </source>
</reference>
<evidence type="ECO:0000256" key="1">
    <source>
        <dbReference type="ARBA" id="ARBA00023015"/>
    </source>
</evidence>
<organism evidence="6 7">
    <name type="scientific">Streptomyces clavifer</name>
    <dbReference type="NCBI Taxonomy" id="68188"/>
    <lineage>
        <taxon>Bacteria</taxon>
        <taxon>Bacillati</taxon>
        <taxon>Actinomycetota</taxon>
        <taxon>Actinomycetes</taxon>
        <taxon>Kitasatosporales</taxon>
        <taxon>Streptomycetaceae</taxon>
        <taxon>Streptomyces</taxon>
    </lineage>
</organism>
<dbReference type="SUPFAM" id="SSF47413">
    <property type="entry name" value="lambda repressor-like DNA-binding domains"/>
    <property type="match status" value="1"/>
</dbReference>
<keyword evidence="2 6" id="KW-0238">DNA-binding</keyword>
<dbReference type="CDD" id="cd01392">
    <property type="entry name" value="HTH_LacI"/>
    <property type="match status" value="1"/>
</dbReference>
<comment type="caution">
    <text evidence="6">The sequence shown here is derived from an EMBL/GenBank/DDBJ whole genome shotgun (WGS) entry which is preliminary data.</text>
</comment>
<dbReference type="EMBL" id="JAGINS010000001">
    <property type="protein sequence ID" value="MBP2363315.1"/>
    <property type="molecule type" value="Genomic_DNA"/>
</dbReference>
<keyword evidence="3" id="KW-0804">Transcription</keyword>
<dbReference type="Pfam" id="PF13377">
    <property type="entry name" value="Peripla_BP_3"/>
    <property type="match status" value="1"/>
</dbReference>
<keyword evidence="1" id="KW-0805">Transcription regulation</keyword>
<evidence type="ECO:0000259" key="5">
    <source>
        <dbReference type="PROSITE" id="PS50932"/>
    </source>
</evidence>
<dbReference type="SMART" id="SM00354">
    <property type="entry name" value="HTH_LACI"/>
    <property type="match status" value="1"/>
</dbReference>
<dbReference type="PANTHER" id="PTHR30146:SF155">
    <property type="entry name" value="ALANINE RACEMASE"/>
    <property type="match status" value="1"/>
</dbReference>
<dbReference type="SUPFAM" id="SSF53822">
    <property type="entry name" value="Periplasmic binding protein-like I"/>
    <property type="match status" value="1"/>
</dbReference>
<protein>
    <submittedName>
        <fullName evidence="6">DNA-binding LacI/PurR family transcriptional regulator</fullName>
    </submittedName>
</protein>
<evidence type="ECO:0000313" key="7">
    <source>
        <dbReference type="Proteomes" id="UP001519311"/>
    </source>
</evidence>
<proteinExistence type="predicted"/>
<dbReference type="InterPro" id="IPR046335">
    <property type="entry name" value="LacI/GalR-like_sensor"/>
</dbReference>
<feature type="compositionally biased region" description="Basic and acidic residues" evidence="4">
    <location>
        <begin position="1"/>
        <end position="11"/>
    </location>
</feature>
<feature type="compositionally biased region" description="Low complexity" evidence="4">
    <location>
        <begin position="13"/>
        <end position="26"/>
    </location>
</feature>
<evidence type="ECO:0000256" key="3">
    <source>
        <dbReference type="ARBA" id="ARBA00023163"/>
    </source>
</evidence>
<dbReference type="PANTHER" id="PTHR30146">
    <property type="entry name" value="LACI-RELATED TRANSCRIPTIONAL REPRESSOR"/>
    <property type="match status" value="1"/>
</dbReference>
<evidence type="ECO:0000256" key="4">
    <source>
        <dbReference type="SAM" id="MobiDB-lite"/>
    </source>
</evidence>
<feature type="region of interest" description="Disordered" evidence="4">
    <location>
        <begin position="1"/>
        <end position="45"/>
    </location>
</feature>
<keyword evidence="7" id="KW-1185">Reference proteome</keyword>
<dbReference type="InterPro" id="IPR000843">
    <property type="entry name" value="HTH_LacI"/>
</dbReference>
<feature type="domain" description="HTH lacI-type" evidence="5">
    <location>
        <begin position="46"/>
        <end position="100"/>
    </location>
</feature>